<dbReference type="InterPro" id="IPR032710">
    <property type="entry name" value="NTF2-like_dom_sf"/>
</dbReference>
<protein>
    <recommendedName>
        <fullName evidence="2">SnoaL-like domain-containing protein</fullName>
    </recommendedName>
</protein>
<dbReference type="EMBL" id="UINC01019027">
    <property type="protein sequence ID" value="SVA80352.1"/>
    <property type="molecule type" value="Genomic_DNA"/>
</dbReference>
<reference evidence="1" key="1">
    <citation type="submission" date="2018-05" db="EMBL/GenBank/DDBJ databases">
        <authorList>
            <person name="Lanie J.A."/>
            <person name="Ng W.-L."/>
            <person name="Kazmierczak K.M."/>
            <person name="Andrzejewski T.M."/>
            <person name="Davidsen T.M."/>
            <person name="Wayne K.J."/>
            <person name="Tettelin H."/>
            <person name="Glass J.I."/>
            <person name="Rusch D."/>
            <person name="Podicherti R."/>
            <person name="Tsui H.-C.T."/>
            <person name="Winkler M.E."/>
        </authorList>
    </citation>
    <scope>NUCLEOTIDE SEQUENCE</scope>
</reference>
<gene>
    <name evidence="1" type="ORF">METZ01_LOCUS133206</name>
</gene>
<organism evidence="1">
    <name type="scientific">marine metagenome</name>
    <dbReference type="NCBI Taxonomy" id="408172"/>
    <lineage>
        <taxon>unclassified sequences</taxon>
        <taxon>metagenomes</taxon>
        <taxon>ecological metagenomes</taxon>
    </lineage>
</organism>
<evidence type="ECO:0000313" key="1">
    <source>
        <dbReference type="EMBL" id="SVA80352.1"/>
    </source>
</evidence>
<proteinExistence type="predicted"/>
<dbReference type="SUPFAM" id="SSF54427">
    <property type="entry name" value="NTF2-like"/>
    <property type="match status" value="1"/>
</dbReference>
<dbReference type="Gene3D" id="3.10.450.50">
    <property type="match status" value="1"/>
</dbReference>
<sequence length="170" mass="19651">MKKILSLFIIATAFTSCNTSVESEKIAGKWLLDDSRFEKGYMAGDQKDYDLVKTFLDAYENMDPQTMVDLSAETVKFHPADIGGVFDVDMTNTDFIVERQSNWDSISRDYIFIMPLKMEDSKNRVVTTAFTETRYVKDGTSESINFYERLYINEQDQIIRVVQYGRPPND</sequence>
<name>A0A381YUR3_9ZZZZ</name>
<evidence type="ECO:0008006" key="2">
    <source>
        <dbReference type="Google" id="ProtNLM"/>
    </source>
</evidence>
<dbReference type="AlphaFoldDB" id="A0A381YUR3"/>
<accession>A0A381YUR3</accession>
<dbReference type="PROSITE" id="PS51257">
    <property type="entry name" value="PROKAR_LIPOPROTEIN"/>
    <property type="match status" value="1"/>
</dbReference>